<feature type="non-terminal residue" evidence="1">
    <location>
        <position position="1036"/>
    </location>
</feature>
<protein>
    <submittedName>
        <fullName evidence="1">Uncharacterized protein</fullName>
    </submittedName>
</protein>
<dbReference type="EMBL" id="SNRW01013591">
    <property type="protein sequence ID" value="KAA6372449.1"/>
    <property type="molecule type" value="Genomic_DNA"/>
</dbReference>
<feature type="non-terminal residue" evidence="1">
    <location>
        <position position="1"/>
    </location>
</feature>
<comment type="caution">
    <text evidence="1">The sequence shown here is derived from an EMBL/GenBank/DDBJ whole genome shotgun (WGS) entry which is preliminary data.</text>
</comment>
<proteinExistence type="predicted"/>
<accession>A0A5J4UPQ1</accession>
<evidence type="ECO:0000313" key="1">
    <source>
        <dbReference type="EMBL" id="KAA6372449.1"/>
    </source>
</evidence>
<name>A0A5J4UPQ1_9EUKA</name>
<gene>
    <name evidence="1" type="ORF">EZS28_032024</name>
</gene>
<dbReference type="SUPFAM" id="SSF51126">
    <property type="entry name" value="Pectin lyase-like"/>
    <property type="match status" value="1"/>
</dbReference>
<dbReference type="Proteomes" id="UP000324800">
    <property type="component" value="Unassembled WGS sequence"/>
</dbReference>
<dbReference type="AlphaFoldDB" id="A0A5J4UPQ1"/>
<sequence length="1036" mass="112014">IKEGCSFSSCSSSVNGGAIYAELNFNAALSIDNGIFKDCNCTQPGNGGSLCILQQTDSSKIFITNTSFINCLTLAGTSNQYGWGGAIYINISYNPPSLTATNFQLTDLSFTNCNASGAGNNLHILSDDTTAVGNQIKTGFLLTVKDLFDPSNIISDLYTSPQYSYDYMGINKSIELVNLGTINLDLHNPLFEQFFISIIPNPSYVDGINGKDIKFCGVQSSMCKTIKNSLERNPTPFSGNPPSDSSYSIILTSSTALETNIQIMSTTLLNGHIMIQSDEYNPTENYTKQSIQTSSFSSSLFTISGTSHLQLHGLHFDNLNPSSNNPLISIQSDDNEQIPKLQINDCEFESTVSDSYLNHSIISINGGIMSLARTKIESYKLMNGISLINIKSDKVSIVTISQTTFTSIAQTGAGNGAVISAELYQDCILQVTDSCTFYNCSTQQNDNCVGGAINAYVNGSNSQFIVSDLVKFEKCQSYKGGAISVELLNTGTCVVNNVQFKECIVNNDGGGIFAQLQNSGGTLTITNQTSFVQCINTEWGYGGGILISSNGLNSRCIISDNVKFNKCKAHRGGAVCIELYDGASFEVHNVIFKECEAKYQGGAIYIGQYDGASFDVHNVIFKECKAQYYGGAISIDQDYEASFDVHNVIFKECESQYYIGGAIQIREGYYKDNMGSITATISESTFSGSKSLNSGGAIFAELSYDAALTIDNTQFESCYSTNSDGGSIFAQINNGSLQINLVSFVGSSCSQPGSGGAIAIVQYNSNNHISITDSSFTNCLTLPGSSSQRYGWGGAIYIQIIYQASLLTETNFLLTDLSFTNCTAFENIGNNLHILSPNTYNSGLAIAANSLLTVKDLTDLYTNDSYSNDYMGINESNVNNGLNDPSYHQALFLAGQLGFITKKYYINSPDGYDTNDCSLLNPCKTINNILLKSLPDGFVKGLSIVVINLLSETSDQDNIFINSETELNNIITVQSNGYQSGGTQYTKQSIQTQQNTYSLFAISNTGRLKLLGLHFDNLKPSSTYPLILISTSTSND</sequence>
<dbReference type="InterPro" id="IPR011050">
    <property type="entry name" value="Pectin_lyase_fold/virulence"/>
</dbReference>
<organism evidence="1 2">
    <name type="scientific">Streblomastix strix</name>
    <dbReference type="NCBI Taxonomy" id="222440"/>
    <lineage>
        <taxon>Eukaryota</taxon>
        <taxon>Metamonada</taxon>
        <taxon>Preaxostyla</taxon>
        <taxon>Oxymonadida</taxon>
        <taxon>Streblomastigidae</taxon>
        <taxon>Streblomastix</taxon>
    </lineage>
</organism>
<evidence type="ECO:0000313" key="2">
    <source>
        <dbReference type="Proteomes" id="UP000324800"/>
    </source>
</evidence>
<reference evidence="1 2" key="1">
    <citation type="submission" date="2019-03" db="EMBL/GenBank/DDBJ databases">
        <title>Single cell metagenomics reveals metabolic interactions within the superorganism composed of flagellate Streblomastix strix and complex community of Bacteroidetes bacteria on its surface.</title>
        <authorList>
            <person name="Treitli S.C."/>
            <person name="Kolisko M."/>
            <person name="Husnik F."/>
            <person name="Keeling P."/>
            <person name="Hampl V."/>
        </authorList>
    </citation>
    <scope>NUCLEOTIDE SEQUENCE [LARGE SCALE GENOMIC DNA]</scope>
    <source>
        <strain evidence="1">ST1C</strain>
    </source>
</reference>